<comment type="caution">
    <text evidence="1">The sequence shown here is derived from an EMBL/GenBank/DDBJ whole genome shotgun (WGS) entry which is preliminary data.</text>
</comment>
<protein>
    <submittedName>
        <fullName evidence="1">Uncharacterized protein</fullName>
    </submittedName>
</protein>
<keyword evidence="2" id="KW-1185">Reference proteome</keyword>
<evidence type="ECO:0000313" key="1">
    <source>
        <dbReference type="EMBL" id="CAD8145736.1"/>
    </source>
</evidence>
<organism evidence="1 2">
    <name type="scientific">Paramecium pentaurelia</name>
    <dbReference type="NCBI Taxonomy" id="43138"/>
    <lineage>
        <taxon>Eukaryota</taxon>
        <taxon>Sar</taxon>
        <taxon>Alveolata</taxon>
        <taxon>Ciliophora</taxon>
        <taxon>Intramacronucleata</taxon>
        <taxon>Oligohymenophorea</taxon>
        <taxon>Peniculida</taxon>
        <taxon>Parameciidae</taxon>
        <taxon>Paramecium</taxon>
    </lineage>
</organism>
<name>A0A8S1T2J9_9CILI</name>
<sequence length="50" mass="5825">MGRSQMTNNGNEQNPPSIHIRNFKVENYRFKLKLSVIEIHVILLGSKKDE</sequence>
<dbReference type="AlphaFoldDB" id="A0A8S1T2J9"/>
<reference evidence="1" key="1">
    <citation type="submission" date="2021-01" db="EMBL/GenBank/DDBJ databases">
        <authorList>
            <consortium name="Genoscope - CEA"/>
            <person name="William W."/>
        </authorList>
    </citation>
    <scope>NUCLEOTIDE SEQUENCE</scope>
</reference>
<accession>A0A8S1T2J9</accession>
<gene>
    <name evidence="1" type="ORF">PPENT_87.1.T0140404</name>
</gene>
<evidence type="ECO:0000313" key="2">
    <source>
        <dbReference type="Proteomes" id="UP000689195"/>
    </source>
</evidence>
<proteinExistence type="predicted"/>
<dbReference type="EMBL" id="CAJJDO010000014">
    <property type="protein sequence ID" value="CAD8145736.1"/>
    <property type="molecule type" value="Genomic_DNA"/>
</dbReference>
<dbReference type="Proteomes" id="UP000689195">
    <property type="component" value="Unassembled WGS sequence"/>
</dbReference>